<evidence type="ECO:0000313" key="3">
    <source>
        <dbReference type="Proteomes" id="UP000033067"/>
    </source>
</evidence>
<dbReference type="Proteomes" id="UP000033067">
    <property type="component" value="Chromosome"/>
</dbReference>
<gene>
    <name evidence="2" type="ORF">WQ53_02965</name>
</gene>
<reference evidence="2 3" key="1">
    <citation type="journal article" date="2015" name="Genome Announc.">
        <title>Complete Genome Sequence of Pseudoxanthomonas suwonensis Strain J1, a Cellulose-Degrading Bacterium Isolated from Leaf- and Wood-Enriched Soil.</title>
        <authorList>
            <person name="Hou L."/>
            <person name="Jiang J."/>
            <person name="Xu Z."/>
            <person name="Zhou Y."/>
            <person name="Leung F.C."/>
        </authorList>
    </citation>
    <scope>NUCLEOTIDE SEQUENCE [LARGE SCALE GENOMIC DNA]</scope>
    <source>
        <strain evidence="2 3">J1</strain>
    </source>
</reference>
<evidence type="ECO:0008006" key="4">
    <source>
        <dbReference type="Google" id="ProtNLM"/>
    </source>
</evidence>
<keyword evidence="1" id="KW-1133">Transmembrane helix</keyword>
<dbReference type="EMBL" id="CP011144">
    <property type="protein sequence ID" value="AKC85879.1"/>
    <property type="molecule type" value="Genomic_DNA"/>
</dbReference>
<protein>
    <recommendedName>
        <fullName evidence="4">Transmembrane protein</fullName>
    </recommendedName>
</protein>
<dbReference type="RefSeq" id="WP_052630259.1">
    <property type="nucleotide sequence ID" value="NZ_CP011144.1"/>
</dbReference>
<name>A0A0E3Z073_9GAMM</name>
<evidence type="ECO:0000313" key="2">
    <source>
        <dbReference type="EMBL" id="AKC85879.1"/>
    </source>
</evidence>
<feature type="transmembrane region" description="Helical" evidence="1">
    <location>
        <begin position="266"/>
        <end position="289"/>
    </location>
</feature>
<feature type="transmembrane region" description="Helical" evidence="1">
    <location>
        <begin position="30"/>
        <end position="49"/>
    </location>
</feature>
<keyword evidence="3" id="KW-1185">Reference proteome</keyword>
<feature type="transmembrane region" description="Helical" evidence="1">
    <location>
        <begin position="233"/>
        <end position="254"/>
    </location>
</feature>
<evidence type="ECO:0000256" key="1">
    <source>
        <dbReference type="SAM" id="Phobius"/>
    </source>
</evidence>
<keyword evidence="1" id="KW-0472">Membrane</keyword>
<feature type="transmembrane region" description="Helical" evidence="1">
    <location>
        <begin position="128"/>
        <end position="148"/>
    </location>
</feature>
<dbReference type="PATRIC" id="fig|314722.6.peg.621"/>
<feature type="transmembrane region" description="Helical" evidence="1">
    <location>
        <begin position="69"/>
        <end position="89"/>
    </location>
</feature>
<dbReference type="KEGG" id="psuw:WQ53_02965"/>
<accession>A0A0E3Z073</accession>
<feature type="transmembrane region" description="Helical" evidence="1">
    <location>
        <begin position="355"/>
        <end position="374"/>
    </location>
</feature>
<organism evidence="2 3">
    <name type="scientific">Pseudoxanthomonas suwonensis</name>
    <dbReference type="NCBI Taxonomy" id="314722"/>
    <lineage>
        <taxon>Bacteria</taxon>
        <taxon>Pseudomonadati</taxon>
        <taxon>Pseudomonadota</taxon>
        <taxon>Gammaproteobacteria</taxon>
        <taxon>Lysobacterales</taxon>
        <taxon>Lysobacteraceae</taxon>
        <taxon>Pseudoxanthomonas</taxon>
    </lineage>
</organism>
<sequence length="388" mass="42395">MITDDFSLMRGGPTYRAVHAVGRWLPGVRLSWLLAAVLCTIAFVPLAVLSWRDGTLLPGSVAMPLLADWFLIFRFLLALPLLVLAAAGADARLRAAMRQFGRSGLVPARVRPRFERILQGARRARDSWFPELACLLLAILPVIGRPLAPELVGAAYGASGDWQFAGGGHTAAGLWAEQVAAPLFRFVLLLWLWRFVLWSWLLWRFSRIHLALCAAHPDQAGGLAFLGQAQTRFVFLAAACGLVVSGYCINLLLYSGETLFGLRYLIVGYAAGATLALLAPLLPMAAPLARAKRHALFKYGLLGQRVARDFDRLWRRGGSESMLDSPSPSALADYGGGPYANVAAMHLVPVTRRNLLSLAFAATAPFVPMFFFAMSMDELAKRLFSILM</sequence>
<dbReference type="OrthoDB" id="5493434at2"/>
<keyword evidence="1" id="KW-0812">Transmembrane</keyword>
<dbReference type="AlphaFoldDB" id="A0A0E3Z073"/>
<feature type="transmembrane region" description="Helical" evidence="1">
    <location>
        <begin position="183"/>
        <end position="203"/>
    </location>
</feature>
<proteinExistence type="predicted"/>